<dbReference type="Proteomes" id="UP000252174">
    <property type="component" value="Unassembled WGS sequence"/>
</dbReference>
<protein>
    <recommendedName>
        <fullName evidence="4">Copper(I)-binding protein</fullName>
    </recommendedName>
</protein>
<dbReference type="OrthoDB" id="9796962at2"/>
<evidence type="ECO:0000256" key="1">
    <source>
        <dbReference type="SAM" id="SignalP"/>
    </source>
</evidence>
<evidence type="ECO:0008006" key="4">
    <source>
        <dbReference type="Google" id="ProtNLM"/>
    </source>
</evidence>
<dbReference type="InterPro" id="IPR058248">
    <property type="entry name" value="Lxx211020-like"/>
</dbReference>
<dbReference type="PANTHER" id="PTHR36302:SF1">
    <property type="entry name" value="COPPER CHAPERONE PCU(A)C"/>
    <property type="match status" value="1"/>
</dbReference>
<dbReference type="PANTHER" id="PTHR36302">
    <property type="entry name" value="BLR7088 PROTEIN"/>
    <property type="match status" value="1"/>
</dbReference>
<dbReference type="SUPFAM" id="SSF110087">
    <property type="entry name" value="DR1885-like metal-binding protein"/>
    <property type="match status" value="1"/>
</dbReference>
<reference evidence="2 3" key="1">
    <citation type="submission" date="2018-07" db="EMBL/GenBank/DDBJ databases">
        <title>Genomic Encyclopedia of Type Strains, Phase IV (KMG-IV): sequencing the most valuable type-strain genomes for metagenomic binning, comparative biology and taxonomic classification.</title>
        <authorList>
            <person name="Goeker M."/>
        </authorList>
    </citation>
    <scope>NUCLEOTIDE SEQUENCE [LARGE SCALE GENOMIC DNA]</scope>
    <source>
        <strain evidence="2 3">DSM 100911</strain>
    </source>
</reference>
<accession>A0A369AKX5</accession>
<sequence length="166" mass="17681">MKMRFQGVAASFMVAGAVFAGQAMAQSATAPVTVENAWVRAPVTGQKATGAFMRMTAKEDQRLVRAESPVAGVTEVHEMVMEGNVMRMHAISGLDLPAGKPVELKPGSYHVMLMDLKKPLEKGSSIPLTLVFQDPKGAQSQLQLQVPVTDQPATTGAHSMKSGHSH</sequence>
<dbReference type="Gene3D" id="2.60.40.1890">
    <property type="entry name" value="PCu(A)C copper chaperone"/>
    <property type="match status" value="1"/>
</dbReference>
<evidence type="ECO:0000313" key="2">
    <source>
        <dbReference type="EMBL" id="RCX10022.1"/>
    </source>
</evidence>
<organism evidence="2 3">
    <name type="scientific">Extensimonas vulgaris</name>
    <dbReference type="NCBI Taxonomy" id="1031594"/>
    <lineage>
        <taxon>Bacteria</taxon>
        <taxon>Pseudomonadati</taxon>
        <taxon>Pseudomonadota</taxon>
        <taxon>Betaproteobacteria</taxon>
        <taxon>Burkholderiales</taxon>
        <taxon>Comamonadaceae</taxon>
        <taxon>Extensimonas</taxon>
    </lineage>
</organism>
<dbReference type="AlphaFoldDB" id="A0A369AKX5"/>
<name>A0A369AKX5_9BURK</name>
<keyword evidence="1" id="KW-0732">Signal</keyword>
<dbReference type="InterPro" id="IPR036182">
    <property type="entry name" value="PCuAC_sf"/>
</dbReference>
<comment type="caution">
    <text evidence="2">The sequence shown here is derived from an EMBL/GenBank/DDBJ whole genome shotgun (WGS) entry which is preliminary data.</text>
</comment>
<dbReference type="EMBL" id="QPJU01000003">
    <property type="protein sequence ID" value="RCX10022.1"/>
    <property type="molecule type" value="Genomic_DNA"/>
</dbReference>
<dbReference type="InterPro" id="IPR007410">
    <property type="entry name" value="LpqE-like"/>
</dbReference>
<gene>
    <name evidence="2" type="ORF">DFR45_1036</name>
</gene>
<evidence type="ECO:0000313" key="3">
    <source>
        <dbReference type="Proteomes" id="UP000252174"/>
    </source>
</evidence>
<dbReference type="Pfam" id="PF04314">
    <property type="entry name" value="PCuAC"/>
    <property type="match status" value="1"/>
</dbReference>
<feature type="chain" id="PRO_5016961292" description="Copper(I)-binding protein" evidence="1">
    <location>
        <begin position="26"/>
        <end position="166"/>
    </location>
</feature>
<proteinExistence type="predicted"/>
<keyword evidence="3" id="KW-1185">Reference proteome</keyword>
<feature type="signal peptide" evidence="1">
    <location>
        <begin position="1"/>
        <end position="25"/>
    </location>
</feature>